<feature type="chain" id="PRO_5011765913" description="DUF4382 domain-containing protein" evidence="1">
    <location>
        <begin position="25"/>
        <end position="258"/>
    </location>
</feature>
<dbReference type="AlphaFoldDB" id="A0A1H7B9T5"/>
<evidence type="ECO:0000256" key="1">
    <source>
        <dbReference type="SAM" id="SignalP"/>
    </source>
</evidence>
<dbReference type="STRING" id="1416801.SAMN05192553_11066"/>
<gene>
    <name evidence="2" type="ORF">SAMN05192553_11066</name>
</gene>
<dbReference type="PROSITE" id="PS51257">
    <property type="entry name" value="PROKAR_LIPOPROTEIN"/>
    <property type="match status" value="1"/>
</dbReference>
<evidence type="ECO:0008006" key="4">
    <source>
        <dbReference type="Google" id="ProtNLM"/>
    </source>
</evidence>
<dbReference type="EMBL" id="FNZH01000010">
    <property type="protein sequence ID" value="SEJ73654.1"/>
    <property type="molecule type" value="Genomic_DNA"/>
</dbReference>
<name>A0A1H7B9T5_9BACT</name>
<organism evidence="2 3">
    <name type="scientific">Cyclobacterium xiamenense</name>
    <dbReference type="NCBI Taxonomy" id="1297121"/>
    <lineage>
        <taxon>Bacteria</taxon>
        <taxon>Pseudomonadati</taxon>
        <taxon>Bacteroidota</taxon>
        <taxon>Cytophagia</taxon>
        <taxon>Cytophagales</taxon>
        <taxon>Cyclobacteriaceae</taxon>
        <taxon>Cyclobacterium</taxon>
    </lineage>
</organism>
<feature type="signal peptide" evidence="1">
    <location>
        <begin position="1"/>
        <end position="24"/>
    </location>
</feature>
<evidence type="ECO:0000313" key="3">
    <source>
        <dbReference type="Proteomes" id="UP000199403"/>
    </source>
</evidence>
<keyword evidence="3" id="KW-1185">Reference proteome</keyword>
<proteinExistence type="predicted"/>
<accession>A0A1H7B9T5</accession>
<dbReference type="OrthoDB" id="823014at2"/>
<keyword evidence="1" id="KW-0732">Signal</keyword>
<protein>
    <recommendedName>
        <fullName evidence="4">DUF4382 domain-containing protein</fullName>
    </recommendedName>
</protein>
<dbReference type="Proteomes" id="UP000199403">
    <property type="component" value="Unassembled WGS sequence"/>
</dbReference>
<reference evidence="3" key="1">
    <citation type="submission" date="2016-10" db="EMBL/GenBank/DDBJ databases">
        <authorList>
            <person name="Varghese N."/>
            <person name="Submissions S."/>
        </authorList>
    </citation>
    <scope>NUCLEOTIDE SEQUENCE [LARGE SCALE GENOMIC DNA]</scope>
    <source>
        <strain evidence="3">IBRC-M 10761</strain>
    </source>
</reference>
<sequence length="258" mass="29112">MHKQKNLISAIVLTLFFVTTSCTPDEDMVPGTGDGTMGMLFKLQGNSATAANARTTATGLQFTDGFIQIRELELELEGDFDTEGLPAAGSFDDDDDEDGDEWEYEIKFDEIKKVTFDQFDSDADFFIQIPEGIYKEIEMEIDLIDYQNEPSIQLNGTYTNGDNEEVPFRYEYFGDEIDFEVEIEAENGGFRVDRVNNPLILFELIPSRWFSTISGAELDDADLDETGVMVISRTSNVSIYRRISDKIAVDAEIEIEID</sequence>
<evidence type="ECO:0000313" key="2">
    <source>
        <dbReference type="EMBL" id="SEJ73654.1"/>
    </source>
</evidence>